<dbReference type="SUPFAM" id="SSF52540">
    <property type="entry name" value="P-loop containing nucleoside triphosphate hydrolases"/>
    <property type="match status" value="1"/>
</dbReference>
<dbReference type="InterPro" id="IPR002182">
    <property type="entry name" value="NB-ARC"/>
</dbReference>
<protein>
    <recommendedName>
        <fullName evidence="1">NB-ARC domain-containing protein</fullName>
    </recommendedName>
</protein>
<dbReference type="PANTHER" id="PTHR15140:SF38">
    <property type="entry name" value="NB-ARC DOMAIN-CONTAINING PROTEIN"/>
    <property type="match status" value="1"/>
</dbReference>
<dbReference type="Proteomes" id="UP001234989">
    <property type="component" value="Chromosome 5"/>
</dbReference>
<dbReference type="EMBL" id="CP133616">
    <property type="protein sequence ID" value="WMV31422.1"/>
    <property type="molecule type" value="Genomic_DNA"/>
</dbReference>
<keyword evidence="3" id="KW-1185">Reference proteome</keyword>
<name>A0AAF0QW05_SOLVR</name>
<evidence type="ECO:0000259" key="1">
    <source>
        <dbReference type="Pfam" id="PF00931"/>
    </source>
</evidence>
<evidence type="ECO:0000313" key="2">
    <source>
        <dbReference type="EMBL" id="WMV31422.1"/>
    </source>
</evidence>
<dbReference type="SUPFAM" id="SSF52047">
    <property type="entry name" value="RNI-like"/>
    <property type="match status" value="1"/>
</dbReference>
<dbReference type="GO" id="GO:0043531">
    <property type="term" value="F:ADP binding"/>
    <property type="evidence" value="ECO:0007669"/>
    <property type="project" value="InterPro"/>
</dbReference>
<organism evidence="2 3">
    <name type="scientific">Solanum verrucosum</name>
    <dbReference type="NCBI Taxonomy" id="315347"/>
    <lineage>
        <taxon>Eukaryota</taxon>
        <taxon>Viridiplantae</taxon>
        <taxon>Streptophyta</taxon>
        <taxon>Embryophyta</taxon>
        <taxon>Tracheophyta</taxon>
        <taxon>Spermatophyta</taxon>
        <taxon>Magnoliopsida</taxon>
        <taxon>eudicotyledons</taxon>
        <taxon>Gunneridae</taxon>
        <taxon>Pentapetalae</taxon>
        <taxon>asterids</taxon>
        <taxon>lamiids</taxon>
        <taxon>Solanales</taxon>
        <taxon>Solanaceae</taxon>
        <taxon>Solanoideae</taxon>
        <taxon>Solaneae</taxon>
        <taxon>Solanum</taxon>
    </lineage>
</organism>
<proteinExistence type="predicted"/>
<evidence type="ECO:0000313" key="3">
    <source>
        <dbReference type="Proteomes" id="UP001234989"/>
    </source>
</evidence>
<dbReference type="Gene3D" id="3.40.50.300">
    <property type="entry name" value="P-loop containing nucleotide triphosphate hydrolases"/>
    <property type="match status" value="1"/>
</dbReference>
<dbReference type="InterPro" id="IPR032675">
    <property type="entry name" value="LRR_dom_sf"/>
</dbReference>
<reference evidence="2" key="1">
    <citation type="submission" date="2023-08" db="EMBL/GenBank/DDBJ databases">
        <title>A de novo genome assembly of Solanum verrucosum Schlechtendal, a Mexican diploid species geographically isolated from the other diploid A-genome species in potato relatives.</title>
        <authorList>
            <person name="Hosaka K."/>
        </authorList>
    </citation>
    <scope>NUCLEOTIDE SEQUENCE</scope>
    <source>
        <tissue evidence="2">Young leaves</tissue>
    </source>
</reference>
<accession>A0AAF0QW05</accession>
<sequence length="314" mass="36974">MQFSRINESHLIEDTEDIIFKRFPNLQKLDVYIGQLPDCSAEKICFPRLNVLNELEKLHLSASGGSFSEYTQWLSLTSDTLSRIARLPNLQELILEDTIIEEGKEWNMEDVTFQNLKSLKLDGVRFSEWQVDAEKSFPVLEMLDITTYDKLMEIPDSFGDIASLELIKVWFSRQLKESIFNIKEYVEEMTGEDKLEVCFQGRWSREFDQESNEKKLLQKIFNQVICLKEKFSEDDIDDDVADKLRKQLFGKRYLIVLDDMWDTETFDELTRPFPELQKGSRVILTSRKKEVALHGKCHSDPLYLRLLRSEESWE</sequence>
<gene>
    <name evidence="2" type="ORF">MTR67_024807</name>
</gene>
<dbReference type="Pfam" id="PF00931">
    <property type="entry name" value="NB-ARC"/>
    <property type="match status" value="1"/>
</dbReference>
<dbReference type="AlphaFoldDB" id="A0AAF0QW05"/>
<feature type="domain" description="NB-ARC" evidence="1">
    <location>
        <begin position="193"/>
        <end position="314"/>
    </location>
</feature>
<dbReference type="PANTHER" id="PTHR15140">
    <property type="entry name" value="TUBULIN-SPECIFIC CHAPERONE E"/>
    <property type="match status" value="1"/>
</dbReference>
<dbReference type="Gene3D" id="3.80.10.10">
    <property type="entry name" value="Ribonuclease Inhibitor"/>
    <property type="match status" value="1"/>
</dbReference>
<dbReference type="InterPro" id="IPR027417">
    <property type="entry name" value="P-loop_NTPase"/>
</dbReference>